<dbReference type="GO" id="GO:0070063">
    <property type="term" value="F:RNA polymerase binding"/>
    <property type="evidence" value="ECO:0007669"/>
    <property type="project" value="InterPro"/>
</dbReference>
<dbReference type="PROSITE" id="PS00830">
    <property type="entry name" value="GREAB_2"/>
    <property type="match status" value="1"/>
</dbReference>
<dbReference type="InterPro" id="IPR018151">
    <property type="entry name" value="TF_GreA/GreB_CS"/>
</dbReference>
<dbReference type="EMBL" id="JYNZ01000002">
    <property type="protein sequence ID" value="KXK27438.1"/>
    <property type="molecule type" value="Genomic_DNA"/>
</dbReference>
<gene>
    <name evidence="2" type="primary">greA_1</name>
    <name evidence="2" type="ORF">TR69_WS6001000315</name>
</gene>
<dbReference type="PANTHER" id="PTHR30437:SF4">
    <property type="entry name" value="TRANSCRIPTION ELONGATION FACTOR GREA"/>
    <property type="match status" value="1"/>
</dbReference>
<dbReference type="GO" id="GO:0006354">
    <property type="term" value="P:DNA-templated transcription elongation"/>
    <property type="evidence" value="ECO:0007669"/>
    <property type="project" value="TreeGrafter"/>
</dbReference>
<dbReference type="Gene3D" id="3.10.50.30">
    <property type="entry name" value="Transcription elongation factor, GreA/GreB, C-terminal domain"/>
    <property type="match status" value="1"/>
</dbReference>
<dbReference type="PANTHER" id="PTHR30437">
    <property type="entry name" value="TRANSCRIPTION ELONGATION FACTOR GREA"/>
    <property type="match status" value="1"/>
</dbReference>
<accession>A0A136M0K5</accession>
<dbReference type="InterPro" id="IPR036953">
    <property type="entry name" value="GreA/GreB_C_sf"/>
</dbReference>
<evidence type="ECO:0000313" key="2">
    <source>
        <dbReference type="EMBL" id="KXK27438.1"/>
    </source>
</evidence>
<organism evidence="2 3">
    <name type="scientific">candidate division WS6 bacterium OLB20</name>
    <dbReference type="NCBI Taxonomy" id="1617426"/>
    <lineage>
        <taxon>Bacteria</taxon>
        <taxon>Candidatus Dojkabacteria</taxon>
    </lineage>
</organism>
<comment type="caution">
    <text evidence="2">The sequence shown here is derived from an EMBL/GenBank/DDBJ whole genome shotgun (WGS) entry which is preliminary data.</text>
</comment>
<dbReference type="Proteomes" id="UP000070457">
    <property type="component" value="Unassembled WGS sequence"/>
</dbReference>
<dbReference type="GO" id="GO:0003746">
    <property type="term" value="F:translation elongation factor activity"/>
    <property type="evidence" value="ECO:0007669"/>
    <property type="project" value="UniProtKB-KW"/>
</dbReference>
<dbReference type="STRING" id="1617426.TR69_WS6001000315"/>
<sequence>MTRKYYKSHITLLEQQIKDISTLLEHDRQHSNAEEISTRQELEVKRNMVMREIERCRDLMRSTAQKQKQTTYLVECGAMAMRIRIVEPHEADPRSGRVSSQSPLGKALYGKQAGDSVTVETPIGTQTYMVLEVAAIA</sequence>
<keyword evidence="2" id="KW-0648">Protein biosynthesis</keyword>
<dbReference type="Pfam" id="PF01272">
    <property type="entry name" value="GreA_GreB"/>
    <property type="match status" value="1"/>
</dbReference>
<dbReference type="GO" id="GO:0003677">
    <property type="term" value="F:DNA binding"/>
    <property type="evidence" value="ECO:0007669"/>
    <property type="project" value="InterPro"/>
</dbReference>
<name>A0A136M0K5_9BACT</name>
<dbReference type="GO" id="GO:0032784">
    <property type="term" value="P:regulation of DNA-templated transcription elongation"/>
    <property type="evidence" value="ECO:0007669"/>
    <property type="project" value="InterPro"/>
</dbReference>
<evidence type="ECO:0000259" key="1">
    <source>
        <dbReference type="Pfam" id="PF01272"/>
    </source>
</evidence>
<dbReference type="InterPro" id="IPR023459">
    <property type="entry name" value="Tscrpt_elong_fac_GreA/B_fam"/>
</dbReference>
<dbReference type="InterPro" id="IPR001437">
    <property type="entry name" value="Tscrpt_elong_fac_GreA/B_C"/>
</dbReference>
<keyword evidence="2" id="KW-0251">Elongation factor</keyword>
<evidence type="ECO:0000313" key="3">
    <source>
        <dbReference type="Proteomes" id="UP000070457"/>
    </source>
</evidence>
<feature type="domain" description="Transcription elongation factor GreA/GreB C-terminal" evidence="1">
    <location>
        <begin position="81"/>
        <end position="134"/>
    </location>
</feature>
<reference evidence="2 3" key="1">
    <citation type="submission" date="2015-02" db="EMBL/GenBank/DDBJ databases">
        <title>Improved understanding of the partial-nitritation anammox process through 23 genomes representing the majority of the microbial community.</title>
        <authorList>
            <person name="Speth D.R."/>
            <person name="In T Zandt M."/>
            <person name="Guerrero Cruz S."/>
            <person name="Jetten M.S."/>
            <person name="Dutilh B.E."/>
        </authorList>
    </citation>
    <scope>NUCLEOTIDE SEQUENCE [LARGE SCALE GENOMIC DNA]</scope>
    <source>
        <strain evidence="2">OLB20</strain>
    </source>
</reference>
<protein>
    <submittedName>
        <fullName evidence="2">Transcription elongation factor GreA</fullName>
    </submittedName>
</protein>
<dbReference type="AlphaFoldDB" id="A0A136M0K5"/>
<proteinExistence type="predicted"/>
<dbReference type="SUPFAM" id="SSF54534">
    <property type="entry name" value="FKBP-like"/>
    <property type="match status" value="1"/>
</dbReference>